<dbReference type="GO" id="GO:0005829">
    <property type="term" value="C:cytosol"/>
    <property type="evidence" value="ECO:0007669"/>
    <property type="project" value="TreeGrafter"/>
</dbReference>
<dbReference type="Pfam" id="PF07883">
    <property type="entry name" value="Cupin_2"/>
    <property type="match status" value="1"/>
</dbReference>
<feature type="domain" description="HTH cro/C1-type" evidence="2">
    <location>
        <begin position="14"/>
        <end position="68"/>
    </location>
</feature>
<dbReference type="GO" id="GO:0003677">
    <property type="term" value="F:DNA binding"/>
    <property type="evidence" value="ECO:0007669"/>
    <property type="project" value="UniProtKB-KW"/>
</dbReference>
<dbReference type="Gene3D" id="1.10.260.40">
    <property type="entry name" value="lambda repressor-like DNA-binding domains"/>
    <property type="match status" value="1"/>
</dbReference>
<dbReference type="CDD" id="cd02209">
    <property type="entry name" value="cupin_XRE_C"/>
    <property type="match status" value="1"/>
</dbReference>
<dbReference type="RefSeq" id="WP_014259388.1">
    <property type="nucleotide sequence ID" value="NC_016629.1"/>
</dbReference>
<dbReference type="Proteomes" id="UP000007844">
    <property type="component" value="Chromosome"/>
</dbReference>
<dbReference type="Pfam" id="PF13560">
    <property type="entry name" value="HTH_31"/>
    <property type="match status" value="1"/>
</dbReference>
<accession>F3YYE5</accession>
<sequence length="185" mass="20426">MSEKKPYEEIAPRLRGLRDACGFSVEDMAGRTGASAEEVSRFESGASEIPVSYLFKAAQACGVDTTVLISGGDAHLKAYTLIRMGEGLAVDRRKDYTYKSLAYRFTGRKMEPFIVTVPPKPEDGLTFSHHPGQEFIHMLEGRLEIHIGKTSVILQAGDSLYFDSNFPHALRGLDDKPAVFLDVII</sequence>
<dbReference type="InterPro" id="IPR050807">
    <property type="entry name" value="TransReg_Diox_bact_type"/>
</dbReference>
<dbReference type="STRING" id="690850.Desaf_1250"/>
<dbReference type="InterPro" id="IPR014710">
    <property type="entry name" value="RmlC-like_jellyroll"/>
</dbReference>
<dbReference type="eggNOG" id="COG3837">
    <property type="taxonomic scope" value="Bacteria"/>
</dbReference>
<dbReference type="PROSITE" id="PS50943">
    <property type="entry name" value="HTH_CROC1"/>
    <property type="match status" value="1"/>
</dbReference>
<dbReference type="PANTHER" id="PTHR46797:SF19">
    <property type="entry name" value="BLL2473 PROTEIN"/>
    <property type="match status" value="1"/>
</dbReference>
<dbReference type="GO" id="GO:0003700">
    <property type="term" value="F:DNA-binding transcription factor activity"/>
    <property type="evidence" value="ECO:0007669"/>
    <property type="project" value="TreeGrafter"/>
</dbReference>
<dbReference type="InterPro" id="IPR011051">
    <property type="entry name" value="RmlC_Cupin_sf"/>
</dbReference>
<dbReference type="SUPFAM" id="SSF47413">
    <property type="entry name" value="lambda repressor-like DNA-binding domains"/>
    <property type="match status" value="1"/>
</dbReference>
<reference evidence="3 4" key="1">
    <citation type="journal article" date="2011" name="J. Bacteriol.">
        <title>Genome sequence of the mercury-methylating and pleomorphic Desulfovibrio africanus Strain Walvis Bay.</title>
        <authorList>
            <person name="Brown S.D."/>
            <person name="Wall J.D."/>
            <person name="Kucken A.M."/>
            <person name="Gilmour C.C."/>
            <person name="Podar M."/>
            <person name="Brandt C.C."/>
            <person name="Teshima H."/>
            <person name="Detter J.C."/>
            <person name="Han C.S."/>
            <person name="Land M.L."/>
            <person name="Lucas S."/>
            <person name="Han J."/>
            <person name="Pennacchio L."/>
            <person name="Nolan M."/>
            <person name="Pitluck S."/>
            <person name="Woyke T."/>
            <person name="Goodwin L."/>
            <person name="Palumbo A.V."/>
            <person name="Elias D.A."/>
        </authorList>
    </citation>
    <scope>NUCLEOTIDE SEQUENCE [LARGE SCALE GENOMIC DNA]</scope>
    <source>
        <strain evidence="3 4">Walvis Bay</strain>
    </source>
</reference>
<keyword evidence="1" id="KW-0238">DNA-binding</keyword>
<evidence type="ECO:0000313" key="4">
    <source>
        <dbReference type="Proteomes" id="UP000007844"/>
    </source>
</evidence>
<organism evidence="3 4">
    <name type="scientific">Desulfocurvibacter africanus subsp. africanus str. Walvis Bay</name>
    <dbReference type="NCBI Taxonomy" id="690850"/>
    <lineage>
        <taxon>Bacteria</taxon>
        <taxon>Pseudomonadati</taxon>
        <taxon>Thermodesulfobacteriota</taxon>
        <taxon>Desulfovibrionia</taxon>
        <taxon>Desulfovibrionales</taxon>
        <taxon>Desulfovibrionaceae</taxon>
        <taxon>Desulfocurvibacter</taxon>
    </lineage>
</organism>
<dbReference type="KEGG" id="daf:Desaf_1250"/>
<dbReference type="AlphaFoldDB" id="F3YYE5"/>
<dbReference type="CDD" id="cd00093">
    <property type="entry name" value="HTH_XRE"/>
    <property type="match status" value="1"/>
</dbReference>
<evidence type="ECO:0000313" key="3">
    <source>
        <dbReference type="EMBL" id="EGJ49589.1"/>
    </source>
</evidence>
<protein>
    <submittedName>
        <fullName evidence="3">Cupin 2 conserved barrel domain protein</fullName>
    </submittedName>
</protein>
<dbReference type="InterPro" id="IPR001387">
    <property type="entry name" value="Cro/C1-type_HTH"/>
</dbReference>
<evidence type="ECO:0000256" key="1">
    <source>
        <dbReference type="ARBA" id="ARBA00023125"/>
    </source>
</evidence>
<dbReference type="InterPro" id="IPR013096">
    <property type="entry name" value="Cupin_2"/>
</dbReference>
<evidence type="ECO:0000259" key="2">
    <source>
        <dbReference type="PROSITE" id="PS50943"/>
    </source>
</evidence>
<dbReference type="SUPFAM" id="SSF51182">
    <property type="entry name" value="RmlC-like cupins"/>
    <property type="match status" value="1"/>
</dbReference>
<dbReference type="EMBL" id="CP003221">
    <property type="protein sequence ID" value="EGJ49589.1"/>
    <property type="molecule type" value="Genomic_DNA"/>
</dbReference>
<dbReference type="HOGENOM" id="CLU_085376_3_2_7"/>
<name>F3YYE5_DESAF</name>
<dbReference type="PANTHER" id="PTHR46797">
    <property type="entry name" value="HTH-TYPE TRANSCRIPTIONAL REGULATOR"/>
    <property type="match status" value="1"/>
</dbReference>
<dbReference type="SMART" id="SM00530">
    <property type="entry name" value="HTH_XRE"/>
    <property type="match status" value="1"/>
</dbReference>
<keyword evidence="4" id="KW-1185">Reference proteome</keyword>
<dbReference type="Gene3D" id="2.60.120.10">
    <property type="entry name" value="Jelly Rolls"/>
    <property type="match status" value="1"/>
</dbReference>
<dbReference type="InterPro" id="IPR010982">
    <property type="entry name" value="Lambda_DNA-bd_dom_sf"/>
</dbReference>
<proteinExistence type="predicted"/>
<gene>
    <name evidence="3" type="ORF">Desaf_1250</name>
</gene>